<name>A0A6A6PC59_9PEZI</name>
<dbReference type="EMBL" id="MU001671">
    <property type="protein sequence ID" value="KAF2461382.1"/>
    <property type="molecule type" value="Genomic_DNA"/>
</dbReference>
<reference evidence="2" key="1">
    <citation type="journal article" date="2020" name="Stud. Mycol.">
        <title>101 Dothideomycetes genomes: a test case for predicting lifestyles and emergence of pathogens.</title>
        <authorList>
            <person name="Haridas S."/>
            <person name="Albert R."/>
            <person name="Binder M."/>
            <person name="Bloem J."/>
            <person name="Labutti K."/>
            <person name="Salamov A."/>
            <person name="Andreopoulos B."/>
            <person name="Baker S."/>
            <person name="Barry K."/>
            <person name="Bills G."/>
            <person name="Bluhm B."/>
            <person name="Cannon C."/>
            <person name="Castanera R."/>
            <person name="Culley D."/>
            <person name="Daum C."/>
            <person name="Ezra D."/>
            <person name="Gonzalez J."/>
            <person name="Henrissat B."/>
            <person name="Kuo A."/>
            <person name="Liang C."/>
            <person name="Lipzen A."/>
            <person name="Lutzoni F."/>
            <person name="Magnuson J."/>
            <person name="Mondo S."/>
            <person name="Nolan M."/>
            <person name="Ohm R."/>
            <person name="Pangilinan J."/>
            <person name="Park H.-J."/>
            <person name="Ramirez L."/>
            <person name="Alfaro M."/>
            <person name="Sun H."/>
            <person name="Tritt A."/>
            <person name="Yoshinaga Y."/>
            <person name="Zwiers L.-H."/>
            <person name="Turgeon B."/>
            <person name="Goodwin S."/>
            <person name="Spatafora J."/>
            <person name="Crous P."/>
            <person name="Grigoriev I."/>
        </authorList>
    </citation>
    <scope>NUCLEOTIDE SEQUENCE</scope>
    <source>
        <strain evidence="2">ATCC 16933</strain>
    </source>
</reference>
<evidence type="ECO:0000313" key="2">
    <source>
        <dbReference type="EMBL" id="KAF2461382.1"/>
    </source>
</evidence>
<protein>
    <submittedName>
        <fullName evidence="2">Uncharacterized protein</fullName>
    </submittedName>
</protein>
<sequence>MPSTETPAACGQELRSLIRCPLRISGYPAWMAQLRVKAWAPSPVWARSRATERRGHEKHAGKPRKRSRNTTAMTKRAPFEETAFAAGRENQIILELCWAGRRGLAGPETLRDGGPSSRLRRPPVLPPLSFCRTGPREAALEFLGALGRGRDEFNPSGPNAGRGGAARRELGGRA</sequence>
<dbReference type="AlphaFoldDB" id="A0A6A6PC59"/>
<evidence type="ECO:0000313" key="3">
    <source>
        <dbReference type="Proteomes" id="UP000799766"/>
    </source>
</evidence>
<feature type="region of interest" description="Disordered" evidence="1">
    <location>
        <begin position="46"/>
        <end position="79"/>
    </location>
</feature>
<gene>
    <name evidence="2" type="ORF">BDY21DRAFT_85065</name>
</gene>
<keyword evidence="3" id="KW-1185">Reference proteome</keyword>
<feature type="region of interest" description="Disordered" evidence="1">
    <location>
        <begin position="108"/>
        <end position="130"/>
    </location>
</feature>
<organism evidence="2 3">
    <name type="scientific">Lineolata rhizophorae</name>
    <dbReference type="NCBI Taxonomy" id="578093"/>
    <lineage>
        <taxon>Eukaryota</taxon>
        <taxon>Fungi</taxon>
        <taxon>Dikarya</taxon>
        <taxon>Ascomycota</taxon>
        <taxon>Pezizomycotina</taxon>
        <taxon>Dothideomycetes</taxon>
        <taxon>Dothideomycetes incertae sedis</taxon>
        <taxon>Lineolatales</taxon>
        <taxon>Lineolataceae</taxon>
        <taxon>Lineolata</taxon>
    </lineage>
</organism>
<dbReference type="Proteomes" id="UP000799766">
    <property type="component" value="Unassembled WGS sequence"/>
</dbReference>
<evidence type="ECO:0000256" key="1">
    <source>
        <dbReference type="SAM" id="MobiDB-lite"/>
    </source>
</evidence>
<proteinExistence type="predicted"/>
<feature type="compositionally biased region" description="Basic and acidic residues" evidence="1">
    <location>
        <begin position="49"/>
        <end position="60"/>
    </location>
</feature>
<accession>A0A6A6PC59</accession>
<feature type="region of interest" description="Disordered" evidence="1">
    <location>
        <begin position="149"/>
        <end position="174"/>
    </location>
</feature>